<dbReference type="PANTHER" id="PTHR13932:SF9">
    <property type="entry name" value="COPROPORPHYRINOGEN III OXIDASE"/>
    <property type="match status" value="1"/>
</dbReference>
<dbReference type="NCBIfam" id="TIGR04107">
    <property type="entry name" value="rSAM_HutW"/>
    <property type="match status" value="1"/>
</dbReference>
<comment type="cofactor">
    <cofactor evidence="1">
        <name>[4Fe-4S] cluster</name>
        <dbReference type="ChEBI" id="CHEBI:49883"/>
    </cofactor>
</comment>
<dbReference type="Gene3D" id="3.20.20.70">
    <property type="entry name" value="Aldolase class I"/>
    <property type="match status" value="1"/>
</dbReference>
<dbReference type="GO" id="GO:0003824">
    <property type="term" value="F:catalytic activity"/>
    <property type="evidence" value="ECO:0007669"/>
    <property type="project" value="InterPro"/>
</dbReference>
<organism evidence="7 8">
    <name type="scientific">Thiobaca trueperi</name>
    <dbReference type="NCBI Taxonomy" id="127458"/>
    <lineage>
        <taxon>Bacteria</taxon>
        <taxon>Pseudomonadati</taxon>
        <taxon>Pseudomonadota</taxon>
        <taxon>Gammaproteobacteria</taxon>
        <taxon>Chromatiales</taxon>
        <taxon>Chromatiaceae</taxon>
        <taxon>Thiobaca</taxon>
    </lineage>
</organism>
<comment type="caution">
    <text evidence="7">The sequence shown here is derived from an EMBL/GenBank/DDBJ whole genome shotgun (WGS) entry which is preliminary data.</text>
</comment>
<dbReference type="InterPro" id="IPR058240">
    <property type="entry name" value="rSAM_sf"/>
</dbReference>
<dbReference type="InterPro" id="IPR013785">
    <property type="entry name" value="Aldolase_TIM"/>
</dbReference>
<accession>A0A4R3MQE0</accession>
<dbReference type="GO" id="GO:0005737">
    <property type="term" value="C:cytoplasm"/>
    <property type="evidence" value="ECO:0007669"/>
    <property type="project" value="TreeGrafter"/>
</dbReference>
<evidence type="ECO:0000256" key="1">
    <source>
        <dbReference type="ARBA" id="ARBA00001966"/>
    </source>
</evidence>
<evidence type="ECO:0000259" key="6">
    <source>
        <dbReference type="PROSITE" id="PS51918"/>
    </source>
</evidence>
<dbReference type="SFLD" id="SFLDG01082">
    <property type="entry name" value="B12-binding_domain_containing"/>
    <property type="match status" value="1"/>
</dbReference>
<dbReference type="InterPro" id="IPR034505">
    <property type="entry name" value="Coproporphyrinogen-III_oxidase"/>
</dbReference>
<dbReference type="Proteomes" id="UP000295717">
    <property type="component" value="Unassembled WGS sequence"/>
</dbReference>
<dbReference type="EMBL" id="SMAO01000014">
    <property type="protein sequence ID" value="TCT18105.1"/>
    <property type="molecule type" value="Genomic_DNA"/>
</dbReference>
<dbReference type="SMART" id="SM00729">
    <property type="entry name" value="Elp3"/>
    <property type="match status" value="1"/>
</dbReference>
<dbReference type="Pfam" id="PF04055">
    <property type="entry name" value="Radical_SAM"/>
    <property type="match status" value="1"/>
</dbReference>
<dbReference type="CDD" id="cd01335">
    <property type="entry name" value="Radical_SAM"/>
    <property type="match status" value="1"/>
</dbReference>
<gene>
    <name evidence="7" type="ORF">EDC35_1147</name>
</gene>
<feature type="domain" description="Radical SAM core" evidence="6">
    <location>
        <begin position="55"/>
        <end position="296"/>
    </location>
</feature>
<keyword evidence="2" id="KW-0949">S-adenosyl-L-methionine</keyword>
<evidence type="ECO:0000256" key="4">
    <source>
        <dbReference type="ARBA" id="ARBA00023004"/>
    </source>
</evidence>
<dbReference type="SFLD" id="SFLDG01065">
    <property type="entry name" value="anaerobic_coproporphyrinogen-I"/>
    <property type="match status" value="1"/>
</dbReference>
<keyword evidence="8" id="KW-1185">Reference proteome</keyword>
<dbReference type="InterPro" id="IPR026332">
    <property type="entry name" value="HutW"/>
</dbReference>
<keyword evidence="4" id="KW-0408">Iron</keyword>
<dbReference type="GO" id="GO:0051539">
    <property type="term" value="F:4 iron, 4 sulfur cluster binding"/>
    <property type="evidence" value="ECO:0007669"/>
    <property type="project" value="TreeGrafter"/>
</dbReference>
<dbReference type="GO" id="GO:0006779">
    <property type="term" value="P:porphyrin-containing compound biosynthetic process"/>
    <property type="evidence" value="ECO:0007669"/>
    <property type="project" value="TreeGrafter"/>
</dbReference>
<dbReference type="InterPro" id="IPR007197">
    <property type="entry name" value="rSAM"/>
</dbReference>
<dbReference type="AlphaFoldDB" id="A0A4R3MQE0"/>
<dbReference type="PROSITE" id="PS51918">
    <property type="entry name" value="RADICAL_SAM"/>
    <property type="match status" value="1"/>
</dbReference>
<keyword evidence="3" id="KW-0479">Metal-binding</keyword>
<evidence type="ECO:0000313" key="7">
    <source>
        <dbReference type="EMBL" id="TCT18105.1"/>
    </source>
</evidence>
<proteinExistence type="predicted"/>
<name>A0A4R3MQE0_9GAMM</name>
<dbReference type="PANTHER" id="PTHR13932">
    <property type="entry name" value="COPROPORPHYRINIGEN III OXIDASE"/>
    <property type="match status" value="1"/>
</dbReference>
<dbReference type="SFLD" id="SFLDF00311">
    <property type="entry name" value="heme_degradation_proteins_(Hut"/>
    <property type="match status" value="1"/>
</dbReference>
<evidence type="ECO:0000256" key="3">
    <source>
        <dbReference type="ARBA" id="ARBA00022723"/>
    </source>
</evidence>
<evidence type="ECO:0000256" key="2">
    <source>
        <dbReference type="ARBA" id="ARBA00022691"/>
    </source>
</evidence>
<dbReference type="SFLD" id="SFLDS00029">
    <property type="entry name" value="Radical_SAM"/>
    <property type="match status" value="1"/>
</dbReference>
<keyword evidence="5" id="KW-0411">Iron-sulfur</keyword>
<dbReference type="InterPro" id="IPR006638">
    <property type="entry name" value="Elp3/MiaA/NifB-like_rSAM"/>
</dbReference>
<dbReference type="GO" id="GO:0046872">
    <property type="term" value="F:metal ion binding"/>
    <property type="evidence" value="ECO:0007669"/>
    <property type="project" value="UniProtKB-KW"/>
</dbReference>
<sequence length="461" mass="50677">MEPPAWKPIDAFFARESESPLTDAFAGRRAVHPFVGMSPVPEQEWMSVWSEMTAGARSGKSVAYIHVPFCENHCLFCSFYQNAWHAPLGGRYVDVLVDHLRRDRDRPYQAVGSIHAVYFGGGTPTLLSAPDLARAVEAVREHLPLAPDCEITLEGRAQDLTPDKARAVFDAGVNRLSIGVQSFDDGVRRRLGRKTARADLIRRLEDLMAADRGAIVIDLIFGLPGQSLAVWESDVRTALGMGLDGADLYALKLMPQTPLGSATRAGKLDPAPVESHGMYYARGAELMAEARWKSLSSSHWRSGTRERNLYNLELKAGANCLAFGAGAGGFLAGCSYRTLADLTEYADCVRQDRPLLGGLMRQSPHHRLFNFIKGSLERGRLDRSALAERLGTATGLDLDRIAGPLFAQWEQAGLIAIDGRWLDLTLAGRFWQVTLTQSLLEWLEQCIRKNHAPADQPAALA</sequence>
<dbReference type="SUPFAM" id="SSF102114">
    <property type="entry name" value="Radical SAM enzymes"/>
    <property type="match status" value="1"/>
</dbReference>
<evidence type="ECO:0000313" key="8">
    <source>
        <dbReference type="Proteomes" id="UP000295717"/>
    </source>
</evidence>
<protein>
    <submittedName>
        <fullName evidence="7">Oxygen-independent coproporphyrinogen-3 oxidase</fullName>
    </submittedName>
</protein>
<reference evidence="7 8" key="1">
    <citation type="submission" date="2019-03" db="EMBL/GenBank/DDBJ databases">
        <title>Genomic Encyclopedia of Type Strains, Phase IV (KMG-IV): sequencing the most valuable type-strain genomes for metagenomic binning, comparative biology and taxonomic classification.</title>
        <authorList>
            <person name="Goeker M."/>
        </authorList>
    </citation>
    <scope>NUCLEOTIDE SEQUENCE [LARGE SCALE GENOMIC DNA]</scope>
    <source>
        <strain evidence="7 8">DSM 13587</strain>
    </source>
</reference>
<evidence type="ECO:0000256" key="5">
    <source>
        <dbReference type="ARBA" id="ARBA00023014"/>
    </source>
</evidence>